<dbReference type="InterPro" id="IPR036388">
    <property type="entry name" value="WH-like_DNA-bd_sf"/>
</dbReference>
<dbReference type="EMBL" id="MDKE01000011">
    <property type="protein sequence ID" value="OIN12233.1"/>
    <property type="molecule type" value="Genomic_DNA"/>
</dbReference>
<proteinExistence type="inferred from homology"/>
<evidence type="ECO:0000256" key="2">
    <source>
        <dbReference type="ARBA" id="ARBA00023015"/>
    </source>
</evidence>
<dbReference type="SUPFAM" id="SSF46785">
    <property type="entry name" value="Winged helix' DNA-binding domain"/>
    <property type="match status" value="1"/>
</dbReference>
<dbReference type="Gene3D" id="1.10.10.10">
    <property type="entry name" value="Winged helix-like DNA-binding domain superfamily/Winged helix DNA-binding domain"/>
    <property type="match status" value="1"/>
</dbReference>
<dbReference type="PANTHER" id="PTHR30537:SF35">
    <property type="entry name" value="TRANSCRIPTIONAL REGULATORY PROTEIN"/>
    <property type="match status" value="1"/>
</dbReference>
<keyword evidence="4" id="KW-0804">Transcription</keyword>
<dbReference type="PROSITE" id="PS50931">
    <property type="entry name" value="HTH_LYSR"/>
    <property type="match status" value="1"/>
</dbReference>
<dbReference type="Gene3D" id="3.40.190.290">
    <property type="match status" value="1"/>
</dbReference>
<dbReference type="AlphaFoldDB" id="A0A1J4QEK0"/>
<name>A0A1J4QEK0_9GAMM</name>
<evidence type="ECO:0000259" key="5">
    <source>
        <dbReference type="PROSITE" id="PS50931"/>
    </source>
</evidence>
<dbReference type="GO" id="GO:0003700">
    <property type="term" value="F:DNA-binding transcription factor activity"/>
    <property type="evidence" value="ECO:0007669"/>
    <property type="project" value="InterPro"/>
</dbReference>
<keyword evidence="7" id="KW-1185">Reference proteome</keyword>
<dbReference type="Proteomes" id="UP000243073">
    <property type="component" value="Unassembled WGS sequence"/>
</dbReference>
<protein>
    <submittedName>
        <fullName evidence="6">LysR family transcriptional regulator</fullName>
    </submittedName>
</protein>
<dbReference type="InterPro" id="IPR036390">
    <property type="entry name" value="WH_DNA-bd_sf"/>
</dbReference>
<dbReference type="FunFam" id="1.10.10.10:FF:000001">
    <property type="entry name" value="LysR family transcriptional regulator"/>
    <property type="match status" value="1"/>
</dbReference>
<gene>
    <name evidence="6" type="ORF">BFR47_00605</name>
</gene>
<comment type="caution">
    <text evidence="6">The sequence shown here is derived from an EMBL/GenBank/DDBJ whole genome shotgun (WGS) entry which is preliminary data.</text>
</comment>
<dbReference type="Pfam" id="PF00126">
    <property type="entry name" value="HTH_1"/>
    <property type="match status" value="1"/>
</dbReference>
<dbReference type="SUPFAM" id="SSF53850">
    <property type="entry name" value="Periplasmic binding protein-like II"/>
    <property type="match status" value="1"/>
</dbReference>
<dbReference type="GO" id="GO:0006351">
    <property type="term" value="P:DNA-templated transcription"/>
    <property type="evidence" value="ECO:0007669"/>
    <property type="project" value="TreeGrafter"/>
</dbReference>
<dbReference type="CDD" id="cd08422">
    <property type="entry name" value="PBP2_CrgA_like"/>
    <property type="match status" value="1"/>
</dbReference>
<sequence length="310" mass="35068">MDRITAIRSFIEVARTGSFTKAAGHLNLSRLQVSRHVQEVESWLEQRLLHRTTRRVSLTDAGADALARCDQILLQISELEARAQERSCSLVGVIRISSPIGFAQHLLLEAVELFTTQHPRVRIEIEASDRLSELVDERLDIALRFVKQPDETLIGRPLIQIDSVVCATPEYLGQHPPIRTPQDLSEHNCLVHLDHDRWTFVHDNRAETVRVDGTIRANDMNIIRLATLHHQGVSRLPCDLANPLLKQGVLVPLLAEYHLPGNALWAVYLSRSYQTPVVRSFIDFLAEKWQPEYCDTTAPHQDITNNGGTI</sequence>
<keyword evidence="3" id="KW-0238">DNA-binding</keyword>
<dbReference type="InterPro" id="IPR005119">
    <property type="entry name" value="LysR_subst-bd"/>
</dbReference>
<comment type="similarity">
    <text evidence="1">Belongs to the LysR transcriptional regulatory family.</text>
</comment>
<organism evidence="6 7">
    <name type="scientific">Oceanisphaera psychrotolerans</name>
    <dbReference type="NCBI Taxonomy" id="1414654"/>
    <lineage>
        <taxon>Bacteria</taxon>
        <taxon>Pseudomonadati</taxon>
        <taxon>Pseudomonadota</taxon>
        <taxon>Gammaproteobacteria</taxon>
        <taxon>Aeromonadales</taxon>
        <taxon>Aeromonadaceae</taxon>
        <taxon>Oceanisphaera</taxon>
    </lineage>
</organism>
<accession>A0A1J4QEK0</accession>
<evidence type="ECO:0000256" key="4">
    <source>
        <dbReference type="ARBA" id="ARBA00023163"/>
    </source>
</evidence>
<keyword evidence="2" id="KW-0805">Transcription regulation</keyword>
<evidence type="ECO:0000313" key="6">
    <source>
        <dbReference type="EMBL" id="OIN12233.1"/>
    </source>
</evidence>
<dbReference type="OrthoDB" id="9786526at2"/>
<dbReference type="RefSeq" id="WP_071472008.1">
    <property type="nucleotide sequence ID" value="NZ_MDKE01000011.1"/>
</dbReference>
<evidence type="ECO:0000256" key="1">
    <source>
        <dbReference type="ARBA" id="ARBA00009437"/>
    </source>
</evidence>
<dbReference type="STRING" id="1414654.BFR47_00605"/>
<feature type="domain" description="HTH lysR-type" evidence="5">
    <location>
        <begin position="1"/>
        <end position="59"/>
    </location>
</feature>
<dbReference type="InterPro" id="IPR000847">
    <property type="entry name" value="LysR_HTH_N"/>
</dbReference>
<evidence type="ECO:0000256" key="3">
    <source>
        <dbReference type="ARBA" id="ARBA00023125"/>
    </source>
</evidence>
<evidence type="ECO:0000313" key="7">
    <source>
        <dbReference type="Proteomes" id="UP000243073"/>
    </source>
</evidence>
<dbReference type="GO" id="GO:0043565">
    <property type="term" value="F:sequence-specific DNA binding"/>
    <property type="evidence" value="ECO:0007669"/>
    <property type="project" value="TreeGrafter"/>
</dbReference>
<dbReference type="Pfam" id="PF03466">
    <property type="entry name" value="LysR_substrate"/>
    <property type="match status" value="1"/>
</dbReference>
<dbReference type="PANTHER" id="PTHR30537">
    <property type="entry name" value="HTH-TYPE TRANSCRIPTIONAL REGULATOR"/>
    <property type="match status" value="1"/>
</dbReference>
<dbReference type="InterPro" id="IPR058163">
    <property type="entry name" value="LysR-type_TF_proteobact-type"/>
</dbReference>
<reference evidence="6 7" key="1">
    <citation type="submission" date="2016-07" db="EMBL/GenBank/DDBJ databases">
        <title>Draft Genome Sequence of Oceanisphaera psychrotolerans, isolated from coastal sediment samples.</title>
        <authorList>
            <person name="Zhuo S."/>
            <person name="Ruan Z."/>
        </authorList>
    </citation>
    <scope>NUCLEOTIDE SEQUENCE [LARGE SCALE GENOMIC DNA]</scope>
    <source>
        <strain evidence="6 7">LAM-WHM-ZC</strain>
    </source>
</reference>